<keyword evidence="2" id="KW-1185">Reference proteome</keyword>
<name>A0ABX9YH40_9BURK</name>
<comment type="caution">
    <text evidence="1">The sequence shown here is derived from an EMBL/GenBank/DDBJ whole genome shotgun (WGS) entry which is preliminary data.</text>
</comment>
<accession>A0ABX9YH40</accession>
<dbReference type="EMBL" id="QTPM01000043">
    <property type="protein sequence ID" value="RQY86546.1"/>
    <property type="molecule type" value="Genomic_DNA"/>
</dbReference>
<dbReference type="Proteomes" id="UP000281098">
    <property type="component" value="Unassembled WGS sequence"/>
</dbReference>
<gene>
    <name evidence="1" type="ORF">DF017_26785</name>
</gene>
<organism evidence="1 2">
    <name type="scientific">Burkholderia stagnalis</name>
    <dbReference type="NCBI Taxonomy" id="1503054"/>
    <lineage>
        <taxon>Bacteria</taxon>
        <taxon>Pseudomonadati</taxon>
        <taxon>Pseudomonadota</taxon>
        <taxon>Betaproteobacteria</taxon>
        <taxon>Burkholderiales</taxon>
        <taxon>Burkholderiaceae</taxon>
        <taxon>Burkholderia</taxon>
        <taxon>Burkholderia cepacia complex</taxon>
    </lineage>
</organism>
<sequence length="104" mass="12363">MVRHQQIYDLRRLSTNESRNYTIVPLFVFDDDRCSLLQRQRIFGAVKRFKTTSPQAWVVDITKTGLVIDIEYPWSILSPINVNLDNFIRLFIKPQFSEQFNRAI</sequence>
<proteinExistence type="predicted"/>
<evidence type="ECO:0000313" key="2">
    <source>
        <dbReference type="Proteomes" id="UP000281098"/>
    </source>
</evidence>
<reference evidence="1 2" key="1">
    <citation type="submission" date="2018-08" db="EMBL/GenBank/DDBJ databases">
        <title>Comparative analysis of Burkholderia isolates from Puerto Rico.</title>
        <authorList>
            <person name="Hall C."/>
            <person name="Sahl J."/>
            <person name="Wagner D."/>
        </authorList>
    </citation>
    <scope>NUCLEOTIDE SEQUENCE [LARGE SCALE GENOMIC DNA]</scope>
    <source>
        <strain evidence="1 2">Bp8966</strain>
    </source>
</reference>
<evidence type="ECO:0000313" key="1">
    <source>
        <dbReference type="EMBL" id="RQY86546.1"/>
    </source>
</evidence>
<protein>
    <submittedName>
        <fullName evidence="1">Uncharacterized protein</fullName>
    </submittedName>
</protein>